<name>A0A9P0AM11_BEMTA</name>
<dbReference type="InterPro" id="IPR014729">
    <property type="entry name" value="Rossmann-like_a/b/a_fold"/>
</dbReference>
<evidence type="ECO:0000256" key="6">
    <source>
        <dbReference type="ARBA" id="ARBA00022840"/>
    </source>
</evidence>
<evidence type="ECO:0000256" key="4">
    <source>
        <dbReference type="ARBA" id="ARBA00022598"/>
    </source>
</evidence>
<dbReference type="Gene3D" id="3.40.50.620">
    <property type="entry name" value="HUPs"/>
    <property type="match status" value="1"/>
</dbReference>
<keyword evidence="8 11" id="KW-0030">Aminoacyl-tRNA synthetase</keyword>
<dbReference type="Gene3D" id="1.10.240.10">
    <property type="entry name" value="Tyrosyl-Transfer RNA Synthetase"/>
    <property type="match status" value="1"/>
</dbReference>
<organism evidence="13 14">
    <name type="scientific">Bemisia tabaci</name>
    <name type="common">Sweetpotato whitefly</name>
    <name type="synonym">Aleurodes tabaci</name>
    <dbReference type="NCBI Taxonomy" id="7038"/>
    <lineage>
        <taxon>Eukaryota</taxon>
        <taxon>Metazoa</taxon>
        <taxon>Ecdysozoa</taxon>
        <taxon>Arthropoda</taxon>
        <taxon>Hexapoda</taxon>
        <taxon>Insecta</taxon>
        <taxon>Pterygota</taxon>
        <taxon>Neoptera</taxon>
        <taxon>Paraneoptera</taxon>
        <taxon>Hemiptera</taxon>
        <taxon>Sternorrhyncha</taxon>
        <taxon>Aleyrodoidea</taxon>
        <taxon>Aleyrodidae</taxon>
        <taxon>Aleyrodinae</taxon>
        <taxon>Bemisia</taxon>
    </lineage>
</organism>
<evidence type="ECO:0000256" key="3">
    <source>
        <dbReference type="ARBA" id="ARBA00013161"/>
    </source>
</evidence>
<proteinExistence type="inferred from homology"/>
<dbReference type="GO" id="GO:0006436">
    <property type="term" value="P:tryptophanyl-tRNA aminoacylation"/>
    <property type="evidence" value="ECO:0007669"/>
    <property type="project" value="InterPro"/>
</dbReference>
<protein>
    <recommendedName>
        <fullName evidence="3">tryptophan--tRNA ligase</fullName>
        <ecNumber evidence="3">6.1.1.2</ecNumber>
    </recommendedName>
    <alternativeName>
        <fullName evidence="9">Tryptophanyl-tRNA synthetase</fullName>
    </alternativeName>
</protein>
<accession>A0A9P0AM11</accession>
<dbReference type="InterPro" id="IPR024109">
    <property type="entry name" value="Trp-tRNA-ligase_bac-type"/>
</dbReference>
<evidence type="ECO:0000256" key="11">
    <source>
        <dbReference type="RuleBase" id="RU363036"/>
    </source>
</evidence>
<evidence type="ECO:0000256" key="9">
    <source>
        <dbReference type="ARBA" id="ARBA00030268"/>
    </source>
</evidence>
<evidence type="ECO:0000256" key="5">
    <source>
        <dbReference type="ARBA" id="ARBA00022741"/>
    </source>
</evidence>
<evidence type="ECO:0000313" key="14">
    <source>
        <dbReference type="Proteomes" id="UP001152759"/>
    </source>
</evidence>
<dbReference type="EC" id="6.1.1.2" evidence="3"/>
<dbReference type="GO" id="GO:0005524">
    <property type="term" value="F:ATP binding"/>
    <property type="evidence" value="ECO:0007669"/>
    <property type="project" value="UniProtKB-KW"/>
</dbReference>
<sequence length="389" mass="43670">MLSITKVLIAILISFMFLRVDSQRPLATWLTEDGKLPRYKDGKPIGPSVAQPVVFSAAQPSGGGLTIGNYLGALRHWAKLQKDYDCIFCIADLHAITKHQEPAELRKATLDTLAIYLASGITPRKSTIFLQSQVPEHAQLAWVLNNYAYVGELNRMTQFKEKSLNHGETITAGLFEYPVLMAADILLYQANKVPVGLDQKQHLELCRDIAKRFNLAYDTDLFQIPEPLVPAGTEGSRVMSLLNATKKMSKSDPNPNNAIFLLDDPAVAAKKIKGAVTDSDNPPVVRFDVVKKPGISNLIQIVAGITDSTISEVEEMTKGFNYGRFKSQAAEDVLYWLQNFQEDYRRYRENITYLQEILQEGREFAHKKAQKTLYQVFEKVGFITTHVVF</sequence>
<dbReference type="CDD" id="cd00806">
    <property type="entry name" value="TrpRS_core"/>
    <property type="match status" value="1"/>
</dbReference>
<dbReference type="Pfam" id="PF00579">
    <property type="entry name" value="tRNA-synt_1b"/>
    <property type="match status" value="1"/>
</dbReference>
<evidence type="ECO:0000256" key="2">
    <source>
        <dbReference type="ARBA" id="ARBA00005594"/>
    </source>
</evidence>
<dbReference type="AlphaFoldDB" id="A0A9P0AM11"/>
<feature type="signal peptide" evidence="12">
    <location>
        <begin position="1"/>
        <end position="22"/>
    </location>
</feature>
<evidence type="ECO:0000256" key="7">
    <source>
        <dbReference type="ARBA" id="ARBA00022917"/>
    </source>
</evidence>
<reference evidence="13" key="1">
    <citation type="submission" date="2021-12" db="EMBL/GenBank/DDBJ databases">
        <authorList>
            <person name="King R."/>
        </authorList>
    </citation>
    <scope>NUCLEOTIDE SEQUENCE</scope>
</reference>
<dbReference type="InterPro" id="IPR001412">
    <property type="entry name" value="aa-tRNA-synth_I_CS"/>
</dbReference>
<dbReference type="InterPro" id="IPR002306">
    <property type="entry name" value="Trp-tRNA-ligase"/>
</dbReference>
<comment type="similarity">
    <text evidence="2 11">Belongs to the class-I aminoacyl-tRNA synthetase family.</text>
</comment>
<keyword evidence="7 11" id="KW-0648">Protein biosynthesis</keyword>
<dbReference type="SUPFAM" id="SSF52374">
    <property type="entry name" value="Nucleotidylyl transferase"/>
    <property type="match status" value="1"/>
</dbReference>
<dbReference type="GO" id="GO:0005829">
    <property type="term" value="C:cytosol"/>
    <property type="evidence" value="ECO:0007669"/>
    <property type="project" value="TreeGrafter"/>
</dbReference>
<feature type="chain" id="PRO_5040146670" description="tryptophan--tRNA ligase" evidence="12">
    <location>
        <begin position="23"/>
        <end position="389"/>
    </location>
</feature>
<evidence type="ECO:0000256" key="12">
    <source>
        <dbReference type="SAM" id="SignalP"/>
    </source>
</evidence>
<evidence type="ECO:0000256" key="8">
    <source>
        <dbReference type="ARBA" id="ARBA00023146"/>
    </source>
</evidence>
<dbReference type="FunFam" id="1.10.240.10:FF:000002">
    <property type="entry name" value="Tryptophan--tRNA ligase"/>
    <property type="match status" value="1"/>
</dbReference>
<dbReference type="InterPro" id="IPR002305">
    <property type="entry name" value="aa-tRNA-synth_Ic"/>
</dbReference>
<dbReference type="KEGG" id="btab:109039114"/>
<comment type="catalytic activity">
    <reaction evidence="10">
        <text>tRNA(Trp) + L-tryptophan + ATP = L-tryptophyl-tRNA(Trp) + AMP + diphosphate + H(+)</text>
        <dbReference type="Rhea" id="RHEA:24080"/>
        <dbReference type="Rhea" id="RHEA-COMP:9671"/>
        <dbReference type="Rhea" id="RHEA-COMP:9705"/>
        <dbReference type="ChEBI" id="CHEBI:15378"/>
        <dbReference type="ChEBI" id="CHEBI:30616"/>
        <dbReference type="ChEBI" id="CHEBI:33019"/>
        <dbReference type="ChEBI" id="CHEBI:57912"/>
        <dbReference type="ChEBI" id="CHEBI:78442"/>
        <dbReference type="ChEBI" id="CHEBI:78535"/>
        <dbReference type="ChEBI" id="CHEBI:456215"/>
        <dbReference type="EC" id="6.1.1.2"/>
    </reaction>
</comment>
<dbReference type="PROSITE" id="PS00178">
    <property type="entry name" value="AA_TRNA_LIGASE_I"/>
    <property type="match status" value="1"/>
</dbReference>
<dbReference type="Proteomes" id="UP001152759">
    <property type="component" value="Chromosome 8"/>
</dbReference>
<dbReference type="InterPro" id="IPR050203">
    <property type="entry name" value="Trp-tRNA_synthetase"/>
</dbReference>
<evidence type="ECO:0000256" key="10">
    <source>
        <dbReference type="ARBA" id="ARBA00049929"/>
    </source>
</evidence>
<keyword evidence="4 11" id="KW-0436">Ligase</keyword>
<dbReference type="GO" id="GO:0005739">
    <property type="term" value="C:mitochondrion"/>
    <property type="evidence" value="ECO:0007669"/>
    <property type="project" value="UniProtKB-SubCell"/>
</dbReference>
<keyword evidence="6 11" id="KW-0067">ATP-binding</keyword>
<dbReference type="PRINTS" id="PR01039">
    <property type="entry name" value="TRNASYNTHTRP"/>
</dbReference>
<dbReference type="EMBL" id="OU963869">
    <property type="protein sequence ID" value="CAH0394652.1"/>
    <property type="molecule type" value="Genomic_DNA"/>
</dbReference>
<comment type="subcellular location">
    <subcellularLocation>
        <location evidence="1">Mitochondrion</location>
    </subcellularLocation>
</comment>
<dbReference type="PANTHER" id="PTHR43766">
    <property type="entry name" value="TRYPTOPHAN--TRNA LIGASE, MITOCHONDRIAL"/>
    <property type="match status" value="1"/>
</dbReference>
<keyword evidence="14" id="KW-1185">Reference proteome</keyword>
<evidence type="ECO:0000256" key="1">
    <source>
        <dbReference type="ARBA" id="ARBA00004173"/>
    </source>
</evidence>
<keyword evidence="5 11" id="KW-0547">Nucleotide-binding</keyword>
<gene>
    <name evidence="13" type="ORF">BEMITA_LOCUS12925</name>
</gene>
<dbReference type="HAMAP" id="MF_00140_B">
    <property type="entry name" value="Trp_tRNA_synth_B"/>
    <property type="match status" value="1"/>
</dbReference>
<dbReference type="NCBIfam" id="TIGR00233">
    <property type="entry name" value="trpS"/>
    <property type="match status" value="1"/>
</dbReference>
<dbReference type="GO" id="GO:0004830">
    <property type="term" value="F:tryptophan-tRNA ligase activity"/>
    <property type="evidence" value="ECO:0007669"/>
    <property type="project" value="UniProtKB-EC"/>
</dbReference>
<keyword evidence="12" id="KW-0732">Signal</keyword>
<evidence type="ECO:0000313" key="13">
    <source>
        <dbReference type="EMBL" id="CAH0394652.1"/>
    </source>
</evidence>
<dbReference type="PANTHER" id="PTHR43766:SF1">
    <property type="entry name" value="TRYPTOPHAN--TRNA LIGASE, MITOCHONDRIAL"/>
    <property type="match status" value="1"/>
</dbReference>